<feature type="active site" evidence="11">
    <location>
        <position position="365"/>
    </location>
</feature>
<dbReference type="NCBIfam" id="NF009475">
    <property type="entry name" value="PRK12838.1"/>
    <property type="match status" value="1"/>
</dbReference>
<dbReference type="InterPro" id="IPR035686">
    <property type="entry name" value="CPSase_GATase1"/>
</dbReference>
<dbReference type="GO" id="GO:0004359">
    <property type="term" value="F:glutaminase activity"/>
    <property type="evidence" value="ECO:0007669"/>
    <property type="project" value="RHEA"/>
</dbReference>
<dbReference type="UniPathway" id="UPA00070">
    <property type="reaction ID" value="UER00115"/>
</dbReference>
<feature type="domain" description="Carbamoyl-phosphate synthase small subunit N-terminal" evidence="12">
    <location>
        <begin position="13"/>
        <end position="143"/>
    </location>
</feature>
<evidence type="ECO:0000256" key="8">
    <source>
        <dbReference type="ARBA" id="ARBA00022975"/>
    </source>
</evidence>
<evidence type="ECO:0000256" key="5">
    <source>
        <dbReference type="ARBA" id="ARBA00022741"/>
    </source>
</evidence>
<dbReference type="GO" id="GO:0006526">
    <property type="term" value="P:L-arginine biosynthetic process"/>
    <property type="evidence" value="ECO:0007669"/>
    <property type="project" value="UniProtKB-UniRule"/>
</dbReference>
<dbReference type="Gene3D" id="3.40.50.880">
    <property type="match status" value="1"/>
</dbReference>
<dbReference type="GO" id="GO:0044205">
    <property type="term" value="P:'de novo' UMP biosynthetic process"/>
    <property type="evidence" value="ECO:0007669"/>
    <property type="project" value="UniProtKB-UniRule"/>
</dbReference>
<feature type="binding site" evidence="11">
    <location>
        <position position="250"/>
    </location>
    <ligand>
        <name>L-glutamine</name>
        <dbReference type="ChEBI" id="CHEBI:58359"/>
    </ligand>
</feature>
<evidence type="ECO:0000256" key="4">
    <source>
        <dbReference type="ARBA" id="ARBA00022598"/>
    </source>
</evidence>
<evidence type="ECO:0000256" key="3">
    <source>
        <dbReference type="ARBA" id="ARBA00007800"/>
    </source>
</evidence>
<dbReference type="GO" id="GO:0006541">
    <property type="term" value="P:glutamine metabolic process"/>
    <property type="evidence" value="ECO:0007669"/>
    <property type="project" value="InterPro"/>
</dbReference>
<feature type="region of interest" description="CPSase" evidence="11">
    <location>
        <begin position="1"/>
        <end position="201"/>
    </location>
</feature>
<dbReference type="GO" id="GO:0006207">
    <property type="term" value="P:'de novo' pyrimidine nucleobase biosynthetic process"/>
    <property type="evidence" value="ECO:0007669"/>
    <property type="project" value="InterPro"/>
</dbReference>
<dbReference type="SUPFAM" id="SSF52021">
    <property type="entry name" value="Carbamoyl phosphate synthetase, small subunit N-terminal domain"/>
    <property type="match status" value="1"/>
</dbReference>
<dbReference type="NCBIfam" id="TIGR01368">
    <property type="entry name" value="CPSaseIIsmall"/>
    <property type="match status" value="1"/>
</dbReference>
<sequence length="390" mass="41126">MTLASPPSDKAVHTGVLVLADGTVFRGRGIGAVGDSVGEVCFNTSMTGYQEILTDPSYAGQIITFTFPHIGNTGTNAEDIETVTPAARGLILRADITAPSNWRANDHLDGWLKKNNLIGLSGIDTRRLTRRIRDQGAPNGVVAHAPDGVFDLDALVAKAKGWPGLEGMDLAKDVSCRQTYGWDEAAWSISGGYATQTEPKFHVVAIDYGAKRNILRCLAAAGCKVTVVPATASADDVLRHKPDGVFLSNGPGDPAATGVYAVPTIQALLATGLPIFGICLGHQMLSLALGAKTAKMPLGHRGANHPVKDLASGRVEITSQNHGFVVLPESLPADAEVTHVSLFDGSNEGIRLTGKPVFSVQYHPEASPGPQDSHYLFDRFVGFMADKAAA</sequence>
<dbReference type="GO" id="GO:0004088">
    <property type="term" value="F:carbamoyl-phosphate synthase (glutamine-hydrolyzing) activity"/>
    <property type="evidence" value="ECO:0007669"/>
    <property type="project" value="UniProtKB-UniRule"/>
</dbReference>
<comment type="pathway">
    <text evidence="2 11">Amino-acid biosynthesis; L-arginine biosynthesis; carbamoyl phosphate from bicarbonate: step 1/1.</text>
</comment>
<dbReference type="InterPro" id="IPR017926">
    <property type="entry name" value="GATASE"/>
</dbReference>
<dbReference type="InterPro" id="IPR006274">
    <property type="entry name" value="CarbamoylP_synth_ssu"/>
</dbReference>
<dbReference type="HAMAP" id="MF_01209">
    <property type="entry name" value="CPSase_S_chain"/>
    <property type="match status" value="1"/>
</dbReference>
<keyword evidence="11" id="KW-0028">Amino-acid biosynthesis</keyword>
<dbReference type="PRINTS" id="PR00097">
    <property type="entry name" value="ANTSNTHASEII"/>
</dbReference>
<feature type="binding site" evidence="11">
    <location>
        <position position="280"/>
    </location>
    <ligand>
        <name>L-glutamine</name>
        <dbReference type="ChEBI" id="CHEBI:58359"/>
    </ligand>
</feature>
<dbReference type="PANTHER" id="PTHR43418">
    <property type="entry name" value="MULTIFUNCTIONAL TRYPTOPHAN BIOSYNTHESIS PROTEIN-RELATED"/>
    <property type="match status" value="1"/>
</dbReference>
<keyword evidence="8 11" id="KW-0665">Pyrimidine biosynthesis</keyword>
<comment type="function">
    <text evidence="11">Small subunit of the glutamine-dependent carbamoyl phosphate synthetase (CPSase). CPSase catalyzes the formation of carbamoyl phosphate from the ammonia moiety of glutamine, carbonate, and phosphate donated by ATP, constituting the first step of 2 biosynthetic pathways, one leading to arginine and/or urea and the other to pyrimidine nucleotides. The small subunit (glutamine amidotransferase) binds and cleaves glutamine to supply the large subunit with the substrate ammonia.</text>
</comment>
<keyword evidence="14" id="KW-1185">Reference proteome</keyword>
<evidence type="ECO:0000313" key="14">
    <source>
        <dbReference type="Proteomes" id="UP000277007"/>
    </source>
</evidence>
<dbReference type="PROSITE" id="PS51273">
    <property type="entry name" value="GATASE_TYPE_1"/>
    <property type="match status" value="1"/>
</dbReference>
<dbReference type="AlphaFoldDB" id="A0A3S0K467"/>
<gene>
    <name evidence="11" type="primary">carA</name>
    <name evidence="13" type="ORF">EJ903_13955</name>
</gene>
<dbReference type="EC" id="6.3.5.5" evidence="11"/>
<accession>A0A3S0K467</accession>
<comment type="catalytic activity">
    <reaction evidence="10 11">
        <text>L-glutamine + H2O = L-glutamate + NH4(+)</text>
        <dbReference type="Rhea" id="RHEA:15889"/>
        <dbReference type="ChEBI" id="CHEBI:15377"/>
        <dbReference type="ChEBI" id="CHEBI:28938"/>
        <dbReference type="ChEBI" id="CHEBI:29985"/>
        <dbReference type="ChEBI" id="CHEBI:58359"/>
    </reaction>
</comment>
<keyword evidence="5 11" id="KW-0547">Nucleotide-binding</keyword>
<evidence type="ECO:0000256" key="2">
    <source>
        <dbReference type="ARBA" id="ARBA00005077"/>
    </source>
</evidence>
<comment type="similarity">
    <text evidence="3 11">Belongs to the CarA family.</text>
</comment>
<reference evidence="13 14" key="1">
    <citation type="submission" date="2018-12" db="EMBL/GenBank/DDBJ databases">
        <authorList>
            <person name="Yang Y."/>
        </authorList>
    </citation>
    <scope>NUCLEOTIDE SEQUENCE [LARGE SCALE GENOMIC DNA]</scope>
    <source>
        <strain evidence="13 14">L-25-5w-1</strain>
    </source>
</reference>
<dbReference type="EMBL" id="RXMA01000012">
    <property type="protein sequence ID" value="RTR19134.1"/>
    <property type="molecule type" value="Genomic_DNA"/>
</dbReference>
<keyword evidence="11" id="KW-0055">Arginine biosynthesis</keyword>
<dbReference type="InterPro" id="IPR050472">
    <property type="entry name" value="Anth_synth/Amidotransfase"/>
</dbReference>
<feature type="active site" evidence="11">
    <location>
        <position position="363"/>
    </location>
</feature>
<dbReference type="PRINTS" id="PR00096">
    <property type="entry name" value="GATASE"/>
</dbReference>
<proteinExistence type="inferred from homology"/>
<dbReference type="SUPFAM" id="SSF52317">
    <property type="entry name" value="Class I glutamine amidotransferase-like"/>
    <property type="match status" value="1"/>
</dbReference>
<feature type="binding site" evidence="11">
    <location>
        <position position="283"/>
    </location>
    <ligand>
        <name>L-glutamine</name>
        <dbReference type="ChEBI" id="CHEBI:58359"/>
    </ligand>
</feature>
<protein>
    <recommendedName>
        <fullName evidence="11">Carbamoyl phosphate synthase small chain</fullName>
        <ecNumber evidence="11">6.3.5.5</ecNumber>
    </recommendedName>
    <alternativeName>
        <fullName evidence="11">Carbamoyl phosphate synthetase glutamine chain</fullName>
    </alternativeName>
</protein>
<keyword evidence="4 11" id="KW-0436">Ligase</keyword>
<dbReference type="InterPro" id="IPR036480">
    <property type="entry name" value="CarbP_synth_ssu_N_sf"/>
</dbReference>
<evidence type="ECO:0000256" key="11">
    <source>
        <dbReference type="HAMAP-Rule" id="MF_01209"/>
    </source>
</evidence>
<evidence type="ECO:0000256" key="7">
    <source>
        <dbReference type="ARBA" id="ARBA00022962"/>
    </source>
</evidence>
<keyword evidence="7 11" id="KW-0315">Glutamine amidotransferase</keyword>
<dbReference type="OrthoDB" id="9804328at2"/>
<dbReference type="PRINTS" id="PR00099">
    <property type="entry name" value="CPSGATASE"/>
</dbReference>
<evidence type="ECO:0000256" key="6">
    <source>
        <dbReference type="ARBA" id="ARBA00022840"/>
    </source>
</evidence>
<feature type="active site" description="Nucleophile" evidence="11">
    <location>
        <position position="279"/>
    </location>
</feature>
<keyword evidence="6 11" id="KW-0067">ATP-binding</keyword>
<dbReference type="Pfam" id="PF00117">
    <property type="entry name" value="GATase"/>
    <property type="match status" value="1"/>
</dbReference>
<dbReference type="FunFam" id="3.50.30.20:FF:000001">
    <property type="entry name" value="Carbamoyl-phosphate synthase small chain"/>
    <property type="match status" value="1"/>
</dbReference>
<feature type="binding site" evidence="11">
    <location>
        <position position="57"/>
    </location>
    <ligand>
        <name>L-glutamine</name>
        <dbReference type="ChEBI" id="CHEBI:58359"/>
    </ligand>
</feature>
<dbReference type="UniPathway" id="UPA00068">
    <property type="reaction ID" value="UER00171"/>
</dbReference>
<comment type="catalytic activity">
    <reaction evidence="9 11">
        <text>hydrogencarbonate + L-glutamine + 2 ATP + H2O = carbamoyl phosphate + L-glutamate + 2 ADP + phosphate + 2 H(+)</text>
        <dbReference type="Rhea" id="RHEA:18633"/>
        <dbReference type="ChEBI" id="CHEBI:15377"/>
        <dbReference type="ChEBI" id="CHEBI:15378"/>
        <dbReference type="ChEBI" id="CHEBI:17544"/>
        <dbReference type="ChEBI" id="CHEBI:29985"/>
        <dbReference type="ChEBI" id="CHEBI:30616"/>
        <dbReference type="ChEBI" id="CHEBI:43474"/>
        <dbReference type="ChEBI" id="CHEBI:58228"/>
        <dbReference type="ChEBI" id="CHEBI:58359"/>
        <dbReference type="ChEBI" id="CHEBI:456216"/>
        <dbReference type="EC" id="6.3.5.5"/>
    </reaction>
</comment>
<dbReference type="Proteomes" id="UP000277007">
    <property type="component" value="Unassembled WGS sequence"/>
</dbReference>
<evidence type="ECO:0000313" key="13">
    <source>
        <dbReference type="EMBL" id="RTR19134.1"/>
    </source>
</evidence>
<comment type="subunit">
    <text evidence="11">Composed of two chains; the small (or glutamine) chain promotes the hydrolysis of glutamine to ammonia, which is used by the large (or ammonia) chain to synthesize carbamoyl phosphate. Tetramer of heterodimers (alpha,beta)4.</text>
</comment>
<comment type="pathway">
    <text evidence="1 11">Pyrimidine metabolism; UMP biosynthesis via de novo pathway; (S)-dihydroorotate from bicarbonate: step 1/3.</text>
</comment>
<evidence type="ECO:0000256" key="1">
    <source>
        <dbReference type="ARBA" id="ARBA00004812"/>
    </source>
</evidence>
<dbReference type="RefSeq" id="WP_126616380.1">
    <property type="nucleotide sequence ID" value="NZ_JBHUCY010000030.1"/>
</dbReference>
<evidence type="ECO:0000259" key="12">
    <source>
        <dbReference type="SMART" id="SM01097"/>
    </source>
</evidence>
<feature type="binding site" evidence="11">
    <location>
        <position position="324"/>
    </location>
    <ligand>
        <name>L-glutamine</name>
        <dbReference type="ChEBI" id="CHEBI:58359"/>
    </ligand>
</feature>
<dbReference type="GO" id="GO:0005524">
    <property type="term" value="F:ATP binding"/>
    <property type="evidence" value="ECO:0007669"/>
    <property type="project" value="UniProtKB-UniRule"/>
</dbReference>
<dbReference type="PANTHER" id="PTHR43418:SF7">
    <property type="entry name" value="CARBAMOYL-PHOSPHATE SYNTHASE SMALL CHAIN"/>
    <property type="match status" value="1"/>
</dbReference>
<feature type="binding site" evidence="11">
    <location>
        <position position="321"/>
    </location>
    <ligand>
        <name>L-glutamine</name>
        <dbReference type="ChEBI" id="CHEBI:58359"/>
    </ligand>
</feature>
<dbReference type="Pfam" id="PF00988">
    <property type="entry name" value="CPSase_sm_chain"/>
    <property type="match status" value="1"/>
</dbReference>
<evidence type="ECO:0000256" key="9">
    <source>
        <dbReference type="ARBA" id="ARBA00048816"/>
    </source>
</evidence>
<feature type="binding site" evidence="11">
    <location>
        <position position="323"/>
    </location>
    <ligand>
        <name>L-glutamine</name>
        <dbReference type="ChEBI" id="CHEBI:58359"/>
    </ligand>
</feature>
<name>A0A3S0K467_9PROT</name>
<dbReference type="SMART" id="SM01097">
    <property type="entry name" value="CPSase_sm_chain"/>
    <property type="match status" value="1"/>
</dbReference>
<feature type="binding site" evidence="11">
    <location>
        <position position="252"/>
    </location>
    <ligand>
        <name>L-glutamine</name>
        <dbReference type="ChEBI" id="CHEBI:58359"/>
    </ligand>
</feature>
<comment type="caution">
    <text evidence="13">The sequence shown here is derived from an EMBL/GenBank/DDBJ whole genome shotgun (WGS) entry which is preliminary data.</text>
</comment>
<dbReference type="InterPro" id="IPR002474">
    <property type="entry name" value="CarbamoylP_synth_ssu_N"/>
</dbReference>
<organism evidence="13 14">
    <name type="scientific">Azospirillum griseum</name>
    <dbReference type="NCBI Taxonomy" id="2496639"/>
    <lineage>
        <taxon>Bacteria</taxon>
        <taxon>Pseudomonadati</taxon>
        <taxon>Pseudomonadota</taxon>
        <taxon>Alphaproteobacteria</taxon>
        <taxon>Rhodospirillales</taxon>
        <taxon>Azospirillaceae</taxon>
        <taxon>Azospirillum</taxon>
    </lineage>
</organism>
<dbReference type="InterPro" id="IPR029062">
    <property type="entry name" value="Class_I_gatase-like"/>
</dbReference>
<dbReference type="Gene3D" id="3.50.30.20">
    <property type="entry name" value="Carbamoyl-phosphate synthase small subunit, N-terminal domain"/>
    <property type="match status" value="1"/>
</dbReference>
<dbReference type="CDD" id="cd01744">
    <property type="entry name" value="GATase1_CPSase"/>
    <property type="match status" value="1"/>
</dbReference>
<evidence type="ECO:0000256" key="10">
    <source>
        <dbReference type="ARBA" id="ARBA00049285"/>
    </source>
</evidence>